<dbReference type="Pfam" id="PF04977">
    <property type="entry name" value="DivIC"/>
    <property type="match status" value="1"/>
</dbReference>
<gene>
    <name evidence="2" type="ORF">476</name>
</gene>
<evidence type="ECO:0000313" key="3">
    <source>
        <dbReference type="Proteomes" id="UP000045545"/>
    </source>
</evidence>
<dbReference type="EMBL" id="CGIH01000005">
    <property type="protein sequence ID" value="CFX10601.1"/>
    <property type="molecule type" value="Genomic_DNA"/>
</dbReference>
<keyword evidence="1" id="KW-1133">Transmembrane helix</keyword>
<organism evidence="2 3">
    <name type="scientific">Syntrophomonas zehnderi OL-4</name>
    <dbReference type="NCBI Taxonomy" id="690567"/>
    <lineage>
        <taxon>Bacteria</taxon>
        <taxon>Bacillati</taxon>
        <taxon>Bacillota</taxon>
        <taxon>Clostridia</taxon>
        <taxon>Eubacteriales</taxon>
        <taxon>Syntrophomonadaceae</taxon>
        <taxon>Syntrophomonas</taxon>
    </lineage>
</organism>
<feature type="transmembrane region" description="Helical" evidence="1">
    <location>
        <begin position="12"/>
        <end position="31"/>
    </location>
</feature>
<dbReference type="Proteomes" id="UP000045545">
    <property type="component" value="Unassembled WGS sequence"/>
</dbReference>
<sequence length="95" mass="11217">MKKNNPERRPLKWAVTGLICMFLMITIVPRVHTIWELANRKSELQQEKLTLTKINKERQKELEELKSPEAIERIAREQLGMIKKGERVVIEVIEP</sequence>
<dbReference type="RefSeq" id="WP_052729546.1">
    <property type="nucleotide sequence ID" value="NZ_CGIH01000005.1"/>
</dbReference>
<keyword evidence="1" id="KW-0472">Membrane</keyword>
<accession>A0A0E4G9A1</accession>
<evidence type="ECO:0000313" key="2">
    <source>
        <dbReference type="EMBL" id="CFX10601.1"/>
    </source>
</evidence>
<keyword evidence="1" id="KW-0812">Transmembrane</keyword>
<protein>
    <submittedName>
        <fullName evidence="2">Septum formation initiator</fullName>
    </submittedName>
</protein>
<dbReference type="AlphaFoldDB" id="A0A0E4G9A1"/>
<dbReference type="InterPro" id="IPR007060">
    <property type="entry name" value="FtsL/DivIC"/>
</dbReference>
<evidence type="ECO:0000256" key="1">
    <source>
        <dbReference type="SAM" id="Phobius"/>
    </source>
</evidence>
<name>A0A0E4G9A1_9FIRM</name>
<proteinExistence type="predicted"/>
<dbReference type="STRING" id="690567.476"/>
<keyword evidence="3" id="KW-1185">Reference proteome</keyword>
<reference evidence="2 3" key="1">
    <citation type="submission" date="2015-03" db="EMBL/GenBank/DDBJ databases">
        <authorList>
            <person name="Murphy D."/>
        </authorList>
    </citation>
    <scope>NUCLEOTIDE SEQUENCE [LARGE SCALE GENOMIC DNA]</scope>
    <source>
        <strain evidence="2 3">OL-4</strain>
    </source>
</reference>